<dbReference type="Proteomes" id="UP001652625">
    <property type="component" value="Chromosome 04"/>
</dbReference>
<dbReference type="Pfam" id="PF12796">
    <property type="entry name" value="Ank_2"/>
    <property type="match status" value="1"/>
</dbReference>
<gene>
    <name evidence="5" type="primary">LOC124818169</name>
</gene>
<dbReference type="SUPFAM" id="SSF48403">
    <property type="entry name" value="Ankyrin repeat"/>
    <property type="match status" value="1"/>
</dbReference>
<keyword evidence="4" id="KW-1185">Reference proteome</keyword>
<dbReference type="InterPro" id="IPR036770">
    <property type="entry name" value="Ankyrin_rpt-contain_sf"/>
</dbReference>
<keyword evidence="1" id="KW-0677">Repeat</keyword>
<evidence type="ECO:0000313" key="5">
    <source>
        <dbReference type="RefSeq" id="XP_065651155.1"/>
    </source>
</evidence>
<evidence type="ECO:0000256" key="3">
    <source>
        <dbReference type="PROSITE-ProRule" id="PRU00023"/>
    </source>
</evidence>
<feature type="repeat" description="ANK" evidence="3">
    <location>
        <begin position="69"/>
        <end position="101"/>
    </location>
</feature>
<evidence type="ECO:0000313" key="4">
    <source>
        <dbReference type="Proteomes" id="UP001652625"/>
    </source>
</evidence>
<keyword evidence="2 3" id="KW-0040">ANK repeat</keyword>
<dbReference type="InterPro" id="IPR002110">
    <property type="entry name" value="Ankyrin_rpt"/>
</dbReference>
<protein>
    <submittedName>
        <fullName evidence="5">Notch-regulated ankyrin repeat-containing protein</fullName>
    </submittedName>
</protein>
<reference evidence="5" key="1">
    <citation type="submission" date="2025-08" db="UniProtKB">
        <authorList>
            <consortium name="RefSeq"/>
        </authorList>
    </citation>
    <scope>IDENTIFICATION</scope>
</reference>
<dbReference type="PANTHER" id="PTHR24171">
    <property type="entry name" value="ANKYRIN REPEAT DOMAIN-CONTAINING PROTEIN 39-RELATED"/>
    <property type="match status" value="1"/>
</dbReference>
<dbReference type="PROSITE" id="PS50088">
    <property type="entry name" value="ANK_REPEAT"/>
    <property type="match status" value="1"/>
</dbReference>
<evidence type="ECO:0000256" key="1">
    <source>
        <dbReference type="ARBA" id="ARBA00022737"/>
    </source>
</evidence>
<name>A0ABM4BPV7_HYDVU</name>
<dbReference type="Gene3D" id="1.25.40.20">
    <property type="entry name" value="Ankyrin repeat-containing domain"/>
    <property type="match status" value="1"/>
</dbReference>
<accession>A0ABM4BPV7</accession>
<dbReference type="PANTHER" id="PTHR24171:SF8">
    <property type="entry name" value="BRCA1-ASSOCIATED RING DOMAIN PROTEIN 1"/>
    <property type="match status" value="1"/>
</dbReference>
<proteinExistence type="predicted"/>
<organism evidence="4 5">
    <name type="scientific">Hydra vulgaris</name>
    <name type="common">Hydra</name>
    <name type="synonym">Hydra attenuata</name>
    <dbReference type="NCBI Taxonomy" id="6087"/>
    <lineage>
        <taxon>Eukaryota</taxon>
        <taxon>Metazoa</taxon>
        <taxon>Cnidaria</taxon>
        <taxon>Hydrozoa</taxon>
        <taxon>Hydroidolina</taxon>
        <taxon>Anthoathecata</taxon>
        <taxon>Aplanulata</taxon>
        <taxon>Hydridae</taxon>
        <taxon>Hydra</taxon>
    </lineage>
</organism>
<dbReference type="GeneID" id="124818169"/>
<evidence type="ECO:0000256" key="2">
    <source>
        <dbReference type="ARBA" id="ARBA00023043"/>
    </source>
</evidence>
<sequence>MSEKLNRKLSHNILHTPSYNIQRKSLLEKTYSTVDNETKLINAVARDDIEDVRKILKTPNILINAIRKPGWSAIHHACKNGNQEMVKLLLKNGADINLCSEDKLYPLEIASIGGNFELSSFLIENGAMSQSIINGMRI</sequence>
<dbReference type="RefSeq" id="XP_065651155.1">
    <property type="nucleotide sequence ID" value="XM_065795083.1"/>
</dbReference>
<dbReference type="SMART" id="SM00248">
    <property type="entry name" value="ANK"/>
    <property type="match status" value="2"/>
</dbReference>
<dbReference type="PROSITE" id="PS50297">
    <property type="entry name" value="ANK_REP_REGION"/>
    <property type="match status" value="1"/>
</dbReference>